<evidence type="ECO:0000313" key="3">
    <source>
        <dbReference type="EMBL" id="WAR28577.1"/>
    </source>
</evidence>
<keyword evidence="4" id="KW-1185">Reference proteome</keyword>
<evidence type="ECO:0000256" key="1">
    <source>
        <dbReference type="SAM" id="MobiDB-lite"/>
    </source>
</evidence>
<reference evidence="3" key="1">
    <citation type="submission" date="2022-11" db="EMBL/GenBank/DDBJ databases">
        <title>Centuries of genome instability and evolution in soft-shell clam transmissible cancer (bioRxiv).</title>
        <authorList>
            <person name="Hart S.F.M."/>
            <person name="Yonemitsu M.A."/>
            <person name="Giersch R.M."/>
            <person name="Beal B.F."/>
            <person name="Arriagada G."/>
            <person name="Davis B.W."/>
            <person name="Ostrander E.A."/>
            <person name="Goff S.P."/>
            <person name="Metzger M.J."/>
        </authorList>
    </citation>
    <scope>NUCLEOTIDE SEQUENCE</scope>
    <source>
        <strain evidence="3">MELC-2E11</strain>
        <tissue evidence="3">Siphon/mantle</tissue>
    </source>
</reference>
<keyword evidence="2" id="KW-0472">Membrane</keyword>
<organism evidence="3 4">
    <name type="scientific">Mya arenaria</name>
    <name type="common">Soft-shell clam</name>
    <dbReference type="NCBI Taxonomy" id="6604"/>
    <lineage>
        <taxon>Eukaryota</taxon>
        <taxon>Metazoa</taxon>
        <taxon>Spiralia</taxon>
        <taxon>Lophotrochozoa</taxon>
        <taxon>Mollusca</taxon>
        <taxon>Bivalvia</taxon>
        <taxon>Autobranchia</taxon>
        <taxon>Heteroconchia</taxon>
        <taxon>Euheterodonta</taxon>
        <taxon>Imparidentia</taxon>
        <taxon>Neoheterodontei</taxon>
        <taxon>Myida</taxon>
        <taxon>Myoidea</taxon>
        <taxon>Myidae</taxon>
        <taxon>Mya</taxon>
    </lineage>
</organism>
<evidence type="ECO:0000256" key="2">
    <source>
        <dbReference type="SAM" id="Phobius"/>
    </source>
</evidence>
<accession>A0ABY7G3W1</accession>
<protein>
    <submittedName>
        <fullName evidence="3">Uncharacterized protein</fullName>
    </submittedName>
</protein>
<evidence type="ECO:0000313" key="4">
    <source>
        <dbReference type="Proteomes" id="UP001164746"/>
    </source>
</evidence>
<feature type="region of interest" description="Disordered" evidence="1">
    <location>
        <begin position="37"/>
        <end position="81"/>
    </location>
</feature>
<dbReference type="Proteomes" id="UP001164746">
    <property type="component" value="Chromosome 15"/>
</dbReference>
<feature type="transmembrane region" description="Helical" evidence="2">
    <location>
        <begin position="91"/>
        <end position="115"/>
    </location>
</feature>
<dbReference type="EMBL" id="CP111026">
    <property type="protein sequence ID" value="WAR28577.1"/>
    <property type="molecule type" value="Genomic_DNA"/>
</dbReference>
<keyword evidence="2" id="KW-1133">Transmembrane helix</keyword>
<proteinExistence type="predicted"/>
<gene>
    <name evidence="3" type="ORF">MAR_014281</name>
</gene>
<keyword evidence="2" id="KW-0812">Transmembrane</keyword>
<sequence length="408" mass="45807">MFKSREIMSTNFSNIGITQRDQFRRFSEDTEPHVATLTAKARPYGFSSDETSPKEFWEPPRTNPDGDEQIPDSKVQDEPSMKEKEKMRCMWLKYILFVVVVSGLLTGVIAVVVVFKEQDSLPEKLGGILPEDQNPFVECPDVPVFVGQSIKIICNFTQNNNMISNWERLKGVGNGGDTIETHSTYQPVANKAKSMLLCSKGKGYIVTCEIDDGASCANQGEVEISFIDRNYYNFYTASLYLYVNDKGQDTVQVNPIISGNETSFHLTCAVVDVCKFYKMRFMANGERVDGSTMKCSSSYSGQGGYSITCSDIVGVDQIKKATSSLTCQTYDEAKPNEYKVELSFEIKRCCDFFRGDEDLCQDKFRDSCDVPNNCTGICDFFTRCVGKAYKYSSNNSTDCDENCVTFAR</sequence>
<name>A0ABY7G3W1_MYAAR</name>